<keyword evidence="2" id="KW-1185">Reference proteome</keyword>
<evidence type="ECO:0000313" key="2">
    <source>
        <dbReference type="Proteomes" id="UP000324222"/>
    </source>
</evidence>
<gene>
    <name evidence="1" type="ORF">E2C01_100335</name>
</gene>
<name>A0A5B7KDC2_PORTR</name>
<evidence type="ECO:0000313" key="1">
    <source>
        <dbReference type="EMBL" id="MPD04637.1"/>
    </source>
</evidence>
<organism evidence="1 2">
    <name type="scientific">Portunus trituberculatus</name>
    <name type="common">Swimming crab</name>
    <name type="synonym">Neptunus trituberculatus</name>
    <dbReference type="NCBI Taxonomy" id="210409"/>
    <lineage>
        <taxon>Eukaryota</taxon>
        <taxon>Metazoa</taxon>
        <taxon>Ecdysozoa</taxon>
        <taxon>Arthropoda</taxon>
        <taxon>Crustacea</taxon>
        <taxon>Multicrustacea</taxon>
        <taxon>Malacostraca</taxon>
        <taxon>Eumalacostraca</taxon>
        <taxon>Eucarida</taxon>
        <taxon>Decapoda</taxon>
        <taxon>Pleocyemata</taxon>
        <taxon>Brachyura</taxon>
        <taxon>Eubrachyura</taxon>
        <taxon>Portunoidea</taxon>
        <taxon>Portunidae</taxon>
        <taxon>Portuninae</taxon>
        <taxon>Portunus</taxon>
    </lineage>
</organism>
<dbReference type="EMBL" id="VSRR010142049">
    <property type="protein sequence ID" value="MPD04637.1"/>
    <property type="molecule type" value="Genomic_DNA"/>
</dbReference>
<dbReference type="AlphaFoldDB" id="A0A5B7KDC2"/>
<comment type="caution">
    <text evidence="1">The sequence shown here is derived from an EMBL/GenBank/DDBJ whole genome shotgun (WGS) entry which is preliminary data.</text>
</comment>
<sequence length="96" mass="10599">MRGRRKLCAVKPLEEGKHAVSNINTIVNMKIVIKDRKRCNISAVRKKLKTVTHCVSESPSKHTKNTPYRGGLGPCTELAVRGVRKTGGDTSERLTS</sequence>
<proteinExistence type="predicted"/>
<dbReference type="Proteomes" id="UP000324222">
    <property type="component" value="Unassembled WGS sequence"/>
</dbReference>
<protein>
    <submittedName>
        <fullName evidence="1">Uncharacterized protein</fullName>
    </submittedName>
</protein>
<accession>A0A5B7KDC2</accession>
<reference evidence="1 2" key="1">
    <citation type="submission" date="2019-05" db="EMBL/GenBank/DDBJ databases">
        <title>Another draft genome of Portunus trituberculatus and its Hox gene families provides insights of decapod evolution.</title>
        <authorList>
            <person name="Jeong J.-H."/>
            <person name="Song I."/>
            <person name="Kim S."/>
            <person name="Choi T."/>
            <person name="Kim D."/>
            <person name="Ryu S."/>
            <person name="Kim W."/>
        </authorList>
    </citation>
    <scope>NUCLEOTIDE SEQUENCE [LARGE SCALE GENOMIC DNA]</scope>
    <source>
        <tissue evidence="1">Muscle</tissue>
    </source>
</reference>